<dbReference type="Gene3D" id="3.40.50.1820">
    <property type="entry name" value="alpha/beta hydrolase"/>
    <property type="match status" value="1"/>
</dbReference>
<protein>
    <submittedName>
        <fullName evidence="3">Alpha/beta fold hydrolase</fullName>
    </submittedName>
</protein>
<dbReference type="Pfam" id="PF00561">
    <property type="entry name" value="Abhydrolase_1"/>
    <property type="match status" value="1"/>
</dbReference>
<keyword evidence="1 3" id="KW-0378">Hydrolase</keyword>
<sequence length="308" mass="33026">MRAAMALACAVALAGCGADMPAPPRIDGEVDAWLDAREATFDNIVPGTEKRVLWAGETGERTDWAIVYIHGFSASSEELRPIPERLSDALGANVCYTRLAGHGRDSEAMAEPRVEDWLADMAEALAVGERIGERVMLIGTSNGGALTAIATARYPDRVDAAVLISPVFGVPRRGAFLLEWPGARIWLPWVLGPTGGFAPENPDHALYWTESYPTEALVPVQRVIGLAQDAPLNEAEAPALLFYSPDDKVVSPEAIRTQMAEWGAPVTTVEIPAQEGMDPSNHVLAGDILSPALTEPVTQRILDWVAGL</sequence>
<reference evidence="3 4" key="1">
    <citation type="submission" date="2019-03" db="EMBL/GenBank/DDBJ databases">
        <title>Primorskyibacter sp. SS33 isolated from sediments.</title>
        <authorList>
            <person name="Xunke S."/>
        </authorList>
    </citation>
    <scope>NUCLEOTIDE SEQUENCE [LARGE SCALE GENOMIC DNA]</scope>
    <source>
        <strain evidence="3 4">SS33</strain>
    </source>
</reference>
<evidence type="ECO:0000313" key="3">
    <source>
        <dbReference type="EMBL" id="TDL81832.1"/>
    </source>
</evidence>
<comment type="caution">
    <text evidence="3">The sequence shown here is derived from an EMBL/GenBank/DDBJ whole genome shotgun (WGS) entry which is preliminary data.</text>
</comment>
<dbReference type="AlphaFoldDB" id="A0A4R6AFF8"/>
<evidence type="ECO:0000313" key="4">
    <source>
        <dbReference type="Proteomes" id="UP000295701"/>
    </source>
</evidence>
<dbReference type="GO" id="GO:0016020">
    <property type="term" value="C:membrane"/>
    <property type="evidence" value="ECO:0007669"/>
    <property type="project" value="TreeGrafter"/>
</dbReference>
<dbReference type="InterPro" id="IPR029058">
    <property type="entry name" value="AB_hydrolase_fold"/>
</dbReference>
<dbReference type="GO" id="GO:0016787">
    <property type="term" value="F:hydrolase activity"/>
    <property type="evidence" value="ECO:0007669"/>
    <property type="project" value="UniProtKB-KW"/>
</dbReference>
<dbReference type="PROSITE" id="PS51257">
    <property type="entry name" value="PROKAR_LIPOPROTEIN"/>
    <property type="match status" value="1"/>
</dbReference>
<dbReference type="SUPFAM" id="SSF53474">
    <property type="entry name" value="alpha/beta-Hydrolases"/>
    <property type="match status" value="1"/>
</dbReference>
<organism evidence="3 4">
    <name type="scientific">Palleronia sediminis</name>
    <dbReference type="NCBI Taxonomy" id="2547833"/>
    <lineage>
        <taxon>Bacteria</taxon>
        <taxon>Pseudomonadati</taxon>
        <taxon>Pseudomonadota</taxon>
        <taxon>Alphaproteobacteria</taxon>
        <taxon>Rhodobacterales</taxon>
        <taxon>Roseobacteraceae</taxon>
        <taxon>Palleronia</taxon>
    </lineage>
</organism>
<evidence type="ECO:0000256" key="1">
    <source>
        <dbReference type="ARBA" id="ARBA00022801"/>
    </source>
</evidence>
<dbReference type="OrthoDB" id="5416147at2"/>
<accession>A0A4R6AFF8</accession>
<feature type="domain" description="AB hydrolase-1" evidence="2">
    <location>
        <begin position="65"/>
        <end position="190"/>
    </location>
</feature>
<dbReference type="PANTHER" id="PTHR43798">
    <property type="entry name" value="MONOACYLGLYCEROL LIPASE"/>
    <property type="match status" value="1"/>
</dbReference>
<gene>
    <name evidence="3" type="ORF">E2L08_04035</name>
</gene>
<dbReference type="InterPro" id="IPR050266">
    <property type="entry name" value="AB_hydrolase_sf"/>
</dbReference>
<dbReference type="InterPro" id="IPR000073">
    <property type="entry name" value="AB_hydrolase_1"/>
</dbReference>
<dbReference type="PANTHER" id="PTHR43798:SF31">
    <property type="entry name" value="AB HYDROLASE SUPERFAMILY PROTEIN YCLE"/>
    <property type="match status" value="1"/>
</dbReference>
<dbReference type="EMBL" id="SNAA01000003">
    <property type="protein sequence ID" value="TDL81832.1"/>
    <property type="molecule type" value="Genomic_DNA"/>
</dbReference>
<name>A0A4R6AFF8_9RHOB</name>
<proteinExistence type="predicted"/>
<keyword evidence="4" id="KW-1185">Reference proteome</keyword>
<evidence type="ECO:0000259" key="2">
    <source>
        <dbReference type="Pfam" id="PF00561"/>
    </source>
</evidence>
<dbReference type="Proteomes" id="UP000295701">
    <property type="component" value="Unassembled WGS sequence"/>
</dbReference>